<keyword evidence="3" id="KW-0418">Kinase</keyword>
<keyword evidence="3" id="KW-0670">Pyruvate</keyword>
<keyword evidence="3" id="KW-0808">Transferase</keyword>
<keyword evidence="1" id="KW-0312">Gluconeogenesis</keyword>
<dbReference type="PANTHER" id="PTHR30031:SF0">
    <property type="entry name" value="PHOSPHOENOLPYRUVATE CARBOXYKINASE (ATP)"/>
    <property type="match status" value="1"/>
</dbReference>
<dbReference type="GO" id="GO:0016301">
    <property type="term" value="F:kinase activity"/>
    <property type="evidence" value="ECO:0007669"/>
    <property type="project" value="UniProtKB-KW"/>
</dbReference>
<gene>
    <name evidence="3" type="primary">pckA_2</name>
    <name evidence="3" type="ORF">NCTC10786_03816</name>
</gene>
<dbReference type="SUPFAM" id="SSF68923">
    <property type="entry name" value="PEP carboxykinase N-terminal domain"/>
    <property type="match status" value="1"/>
</dbReference>
<sequence length="120" mass="13706">MRVNSLTPQDLKAYGINDVQDIVYNPSYDLLYQEELDPTLEGYERGVLTNLGAVAVDTGIFTGRSPKDKYIVRDDTTRDTLWWSDKGKGKNDNKPLSQETWQHLKGLVTQPTLRQTPVHR</sequence>
<name>A0A2X2YGF9_CITKO</name>
<keyword evidence="2" id="KW-0210">Decarboxylase</keyword>
<dbReference type="InterPro" id="IPR008210">
    <property type="entry name" value="PEP_carboxykinase_N"/>
</dbReference>
<dbReference type="EC" id="4.1.1.49" evidence="3"/>
<dbReference type="Pfam" id="PF01293">
    <property type="entry name" value="PEPCK_ATP"/>
    <property type="match status" value="1"/>
</dbReference>
<dbReference type="GO" id="GO:0005524">
    <property type="term" value="F:ATP binding"/>
    <property type="evidence" value="ECO:0007669"/>
    <property type="project" value="InterPro"/>
</dbReference>
<evidence type="ECO:0000256" key="2">
    <source>
        <dbReference type="ARBA" id="ARBA00022793"/>
    </source>
</evidence>
<dbReference type="GO" id="GO:0005829">
    <property type="term" value="C:cytosol"/>
    <property type="evidence" value="ECO:0007669"/>
    <property type="project" value="TreeGrafter"/>
</dbReference>
<reference evidence="3 4" key="1">
    <citation type="submission" date="2018-06" db="EMBL/GenBank/DDBJ databases">
        <authorList>
            <consortium name="Pathogen Informatics"/>
            <person name="Doyle S."/>
        </authorList>
    </citation>
    <scope>NUCLEOTIDE SEQUENCE [LARGE SCALE GENOMIC DNA]</scope>
    <source>
        <strain evidence="3 4">NCTC10786</strain>
    </source>
</reference>
<organism evidence="3 4">
    <name type="scientific">Citrobacter koseri</name>
    <name type="common">Citrobacter diversus</name>
    <dbReference type="NCBI Taxonomy" id="545"/>
    <lineage>
        <taxon>Bacteria</taxon>
        <taxon>Pseudomonadati</taxon>
        <taxon>Pseudomonadota</taxon>
        <taxon>Gammaproteobacteria</taxon>
        <taxon>Enterobacterales</taxon>
        <taxon>Enterobacteriaceae</taxon>
        <taxon>Citrobacter</taxon>
    </lineage>
</organism>
<dbReference type="Proteomes" id="UP000251584">
    <property type="component" value="Unassembled WGS sequence"/>
</dbReference>
<dbReference type="GO" id="GO:0004612">
    <property type="term" value="F:phosphoenolpyruvate carboxykinase (ATP) activity"/>
    <property type="evidence" value="ECO:0007669"/>
    <property type="project" value="UniProtKB-EC"/>
</dbReference>
<protein>
    <submittedName>
        <fullName evidence="3">Phosphoenolpyruvate carboxykinase</fullName>
        <ecNumber evidence="3">4.1.1.49</ecNumber>
    </submittedName>
</protein>
<accession>A0A2X2YGF9</accession>
<dbReference type="Gene3D" id="3.40.449.10">
    <property type="entry name" value="Phosphoenolpyruvate Carboxykinase, domain 1"/>
    <property type="match status" value="1"/>
</dbReference>
<evidence type="ECO:0000313" key="4">
    <source>
        <dbReference type="Proteomes" id="UP000251584"/>
    </source>
</evidence>
<proteinExistence type="predicted"/>
<dbReference type="InterPro" id="IPR001272">
    <property type="entry name" value="PEP_carboxykinase_ATP"/>
</dbReference>
<dbReference type="EMBL" id="UAVY01000007">
    <property type="protein sequence ID" value="SQB36979.1"/>
    <property type="molecule type" value="Genomic_DNA"/>
</dbReference>
<dbReference type="PANTHER" id="PTHR30031">
    <property type="entry name" value="PHOSPHOENOLPYRUVATE CARBOXYKINASE ATP"/>
    <property type="match status" value="1"/>
</dbReference>
<dbReference type="AlphaFoldDB" id="A0A2X2YGF9"/>
<keyword evidence="3" id="KW-0456">Lyase</keyword>
<evidence type="ECO:0000313" key="3">
    <source>
        <dbReference type="EMBL" id="SQB36979.1"/>
    </source>
</evidence>
<evidence type="ECO:0000256" key="1">
    <source>
        <dbReference type="ARBA" id="ARBA00022432"/>
    </source>
</evidence>
<dbReference type="GO" id="GO:0006094">
    <property type="term" value="P:gluconeogenesis"/>
    <property type="evidence" value="ECO:0007669"/>
    <property type="project" value="UniProtKB-KW"/>
</dbReference>